<dbReference type="InterPro" id="IPR000198">
    <property type="entry name" value="RhoGAP_dom"/>
</dbReference>
<organism evidence="6 7">
    <name type="scientific">Rhizopus stolonifer</name>
    <name type="common">Rhizopus nigricans</name>
    <dbReference type="NCBI Taxonomy" id="4846"/>
    <lineage>
        <taxon>Eukaryota</taxon>
        <taxon>Fungi</taxon>
        <taxon>Fungi incertae sedis</taxon>
        <taxon>Mucoromycota</taxon>
        <taxon>Mucoromycotina</taxon>
        <taxon>Mucoromycetes</taxon>
        <taxon>Mucorales</taxon>
        <taxon>Mucorineae</taxon>
        <taxon>Rhizopodaceae</taxon>
        <taxon>Rhizopus</taxon>
    </lineage>
</organism>
<dbReference type="GO" id="GO:0007010">
    <property type="term" value="P:cytoskeleton organization"/>
    <property type="evidence" value="ECO:0007669"/>
    <property type="project" value="TreeGrafter"/>
</dbReference>
<dbReference type="Gene3D" id="1.20.1270.60">
    <property type="entry name" value="Arfaptin homology (AH) domain/BAR domain"/>
    <property type="match status" value="1"/>
</dbReference>
<dbReference type="SUPFAM" id="SSF48350">
    <property type="entry name" value="GTPase activation domain, GAP"/>
    <property type="match status" value="1"/>
</dbReference>
<dbReference type="InterPro" id="IPR000591">
    <property type="entry name" value="DEP_dom"/>
</dbReference>
<dbReference type="GO" id="GO:0000935">
    <property type="term" value="C:division septum"/>
    <property type="evidence" value="ECO:0007669"/>
    <property type="project" value="TreeGrafter"/>
</dbReference>
<name>A0A367JQJ2_RHIST</name>
<dbReference type="STRING" id="4846.A0A367JQJ2"/>
<reference evidence="6 7" key="1">
    <citation type="journal article" date="2018" name="G3 (Bethesda)">
        <title>Phylogenetic and Phylogenomic Definition of Rhizopus Species.</title>
        <authorList>
            <person name="Gryganskyi A.P."/>
            <person name="Golan J."/>
            <person name="Dolatabadi S."/>
            <person name="Mondo S."/>
            <person name="Robb S."/>
            <person name="Idnurm A."/>
            <person name="Muszewska A."/>
            <person name="Steczkiewicz K."/>
            <person name="Masonjones S."/>
            <person name="Liao H.L."/>
            <person name="Gajdeczka M.T."/>
            <person name="Anike F."/>
            <person name="Vuek A."/>
            <person name="Anishchenko I.M."/>
            <person name="Voigt K."/>
            <person name="de Hoog G.S."/>
            <person name="Smith M.E."/>
            <person name="Heitman J."/>
            <person name="Vilgalys R."/>
            <person name="Stajich J.E."/>
        </authorList>
    </citation>
    <scope>NUCLEOTIDE SEQUENCE [LARGE SCALE GENOMIC DNA]</scope>
    <source>
        <strain evidence="6 7">LSU 92-RS-03</strain>
    </source>
</reference>
<dbReference type="InterPro" id="IPR027267">
    <property type="entry name" value="AH/BAR_dom_sf"/>
</dbReference>
<comment type="caution">
    <text evidence="6">The sequence shown here is derived from an EMBL/GenBank/DDBJ whole genome shotgun (WGS) entry which is preliminary data.</text>
</comment>
<feature type="domain" description="Rho-GAP" evidence="4">
    <location>
        <begin position="386"/>
        <end position="575"/>
    </location>
</feature>
<dbReference type="OrthoDB" id="2155291at2759"/>
<dbReference type="GO" id="GO:0005737">
    <property type="term" value="C:cytoplasm"/>
    <property type="evidence" value="ECO:0007669"/>
    <property type="project" value="TreeGrafter"/>
</dbReference>
<dbReference type="PROSITE" id="PS50186">
    <property type="entry name" value="DEP"/>
    <property type="match status" value="1"/>
</dbReference>
<dbReference type="Gene3D" id="1.10.555.10">
    <property type="entry name" value="Rho GTPase activation protein"/>
    <property type="match status" value="1"/>
</dbReference>
<sequence length="673" mass="76967">MSRFKHSFWSQKQPNASLPDFQTGFITLHQKLTQSKVENEELLTFFKDRIAQEESYGNKLIDQSKVQFRSTGFGRDEGASLKRCFEQLKKNTGQRGQDHGEMALNMTSLVLKPLQDFSEEYKRNIAHSKLAMDSMLKQLDSLAKETERARQSYQKRCREREAAPLAATTVPLGNKIMTRDALDDLVRRMKQEMTLRDCKVPILGTYKNTSTGEDIAVWLQHHLPQCKDSPAMADVIGQQLIQPYNVLRLVGQRGNKFTASSACYYQWRTEEEADEVEKADQVYRACVKKLDQMRMVIEGAMFAHLNEMEQLELKRIHHLKQRVASFIECLTQHQEIEDMKVFHESLKPDQDIQYIIQQYAVSGFSPKAILYNNFYQSPCHDQVFGVSLDEMCKASESKVPLFVSSILDAIQRGTEKLEEKDKVWSTPCALDRVHAACLELNRPPNTLTVEMLDQYEPTLLVAILRYFMLELPDCIMTFEMYDPVSTILTSNEESKIASLTNLISTLPSAHFLTLETIVRHLQPLSHTASPDTVHAICQSLGPHILRPRLESYTTLNSKIPIQWMHMLLEQDLFSSSTHKLHADSEKRRRAKPIVVEAEKKNGLMSLIVDETKWNTVKGVFQRSPSSPTVEPKSSISLSFGSTVITQSPPQSPKIMFDGEDIFNDKVDPFFDDD</sequence>
<keyword evidence="7" id="KW-1185">Reference proteome</keyword>
<dbReference type="Pfam" id="PF00610">
    <property type="entry name" value="DEP"/>
    <property type="match status" value="1"/>
</dbReference>
<evidence type="ECO:0000259" key="3">
    <source>
        <dbReference type="PROSITE" id="PS50186"/>
    </source>
</evidence>
<dbReference type="InterPro" id="IPR036390">
    <property type="entry name" value="WH_DNA-bd_sf"/>
</dbReference>
<dbReference type="SUPFAM" id="SSF103657">
    <property type="entry name" value="BAR/IMD domain-like"/>
    <property type="match status" value="1"/>
</dbReference>
<dbReference type="PROSITE" id="PS50238">
    <property type="entry name" value="RHOGAP"/>
    <property type="match status" value="1"/>
</dbReference>
<dbReference type="AlphaFoldDB" id="A0A367JQJ2"/>
<evidence type="ECO:0000256" key="2">
    <source>
        <dbReference type="SAM" id="Coils"/>
    </source>
</evidence>
<dbReference type="GO" id="GO:0005096">
    <property type="term" value="F:GTPase activator activity"/>
    <property type="evidence" value="ECO:0007669"/>
    <property type="project" value="TreeGrafter"/>
</dbReference>
<dbReference type="Pfam" id="PF00611">
    <property type="entry name" value="FCH"/>
    <property type="match status" value="1"/>
</dbReference>
<protein>
    <recommendedName>
        <fullName evidence="8">Rho-GAP domain-containing protein</fullName>
    </recommendedName>
</protein>
<dbReference type="PANTHER" id="PTHR23065:SF17">
    <property type="entry name" value="RHO-GTPASE-ACTIVATING PROTEIN RGD2"/>
    <property type="match status" value="1"/>
</dbReference>
<dbReference type="PROSITE" id="PS51741">
    <property type="entry name" value="F_BAR"/>
    <property type="match status" value="1"/>
</dbReference>
<dbReference type="Pfam" id="PF00620">
    <property type="entry name" value="RhoGAP"/>
    <property type="match status" value="1"/>
</dbReference>
<evidence type="ECO:0000259" key="5">
    <source>
        <dbReference type="PROSITE" id="PS51741"/>
    </source>
</evidence>
<dbReference type="SUPFAM" id="SSF46785">
    <property type="entry name" value="Winged helix' DNA-binding domain"/>
    <property type="match status" value="1"/>
</dbReference>
<dbReference type="InterPro" id="IPR001060">
    <property type="entry name" value="FCH_dom"/>
</dbReference>
<feature type="domain" description="DEP" evidence="3">
    <location>
        <begin position="189"/>
        <end position="269"/>
    </location>
</feature>
<dbReference type="GO" id="GO:0007264">
    <property type="term" value="P:small GTPase-mediated signal transduction"/>
    <property type="evidence" value="ECO:0007669"/>
    <property type="project" value="TreeGrafter"/>
</dbReference>
<evidence type="ECO:0000313" key="7">
    <source>
        <dbReference type="Proteomes" id="UP000253551"/>
    </source>
</evidence>
<dbReference type="SMART" id="SM00324">
    <property type="entry name" value="RhoGAP"/>
    <property type="match status" value="1"/>
</dbReference>
<dbReference type="Proteomes" id="UP000253551">
    <property type="component" value="Unassembled WGS sequence"/>
</dbReference>
<feature type="coiled-coil region" evidence="2">
    <location>
        <begin position="132"/>
        <end position="163"/>
    </location>
</feature>
<proteinExistence type="predicted"/>
<feature type="domain" description="F-BAR" evidence="5">
    <location>
        <begin position="2"/>
        <end position="358"/>
    </location>
</feature>
<evidence type="ECO:0000256" key="1">
    <source>
        <dbReference type="PROSITE-ProRule" id="PRU01077"/>
    </source>
</evidence>
<evidence type="ECO:0000313" key="6">
    <source>
        <dbReference type="EMBL" id="RCH92220.1"/>
    </source>
</evidence>
<dbReference type="InterPro" id="IPR008936">
    <property type="entry name" value="Rho_GTPase_activation_prot"/>
</dbReference>
<accession>A0A367JQJ2</accession>
<dbReference type="EMBL" id="PJQM01002874">
    <property type="protein sequence ID" value="RCH92220.1"/>
    <property type="molecule type" value="Genomic_DNA"/>
</dbReference>
<dbReference type="PANTHER" id="PTHR23065">
    <property type="entry name" value="PROLINE-SERINE-THREONINE PHOSPHATASE INTERACTING PROTEIN 1"/>
    <property type="match status" value="1"/>
</dbReference>
<evidence type="ECO:0008006" key="8">
    <source>
        <dbReference type="Google" id="ProtNLM"/>
    </source>
</evidence>
<dbReference type="InterPro" id="IPR031160">
    <property type="entry name" value="F_BAR_dom"/>
</dbReference>
<keyword evidence="1 2" id="KW-0175">Coiled coil</keyword>
<evidence type="ECO:0000259" key="4">
    <source>
        <dbReference type="PROSITE" id="PS50238"/>
    </source>
</evidence>
<dbReference type="GO" id="GO:0005886">
    <property type="term" value="C:plasma membrane"/>
    <property type="evidence" value="ECO:0007669"/>
    <property type="project" value="TreeGrafter"/>
</dbReference>
<dbReference type="SMART" id="SM00055">
    <property type="entry name" value="FCH"/>
    <property type="match status" value="1"/>
</dbReference>
<gene>
    <name evidence="6" type="ORF">CU098_004412</name>
</gene>